<evidence type="ECO:0000313" key="7">
    <source>
        <dbReference type="Proteomes" id="UP000823604"/>
    </source>
</evidence>
<dbReference type="EMBL" id="JADIMA010000045">
    <property type="protein sequence ID" value="MBO8472997.1"/>
    <property type="molecule type" value="Genomic_DNA"/>
</dbReference>
<feature type="domain" description="Rod shape-determining protein MreC beta-barrel core" evidence="5">
    <location>
        <begin position="108"/>
        <end position="253"/>
    </location>
</feature>
<evidence type="ECO:0000256" key="4">
    <source>
        <dbReference type="ARBA" id="ARBA00032089"/>
    </source>
</evidence>
<comment type="similarity">
    <text evidence="1">Belongs to the MreC family.</text>
</comment>
<dbReference type="PANTHER" id="PTHR34138:SF1">
    <property type="entry name" value="CELL SHAPE-DETERMINING PROTEIN MREC"/>
    <property type="match status" value="1"/>
</dbReference>
<dbReference type="InterPro" id="IPR042175">
    <property type="entry name" value="Cell/Rod_MreC_2"/>
</dbReference>
<organism evidence="6 7">
    <name type="scientific">Candidatus Merdivivens pullicola</name>
    <dbReference type="NCBI Taxonomy" id="2840872"/>
    <lineage>
        <taxon>Bacteria</taxon>
        <taxon>Pseudomonadati</taxon>
        <taxon>Bacteroidota</taxon>
        <taxon>Bacteroidia</taxon>
        <taxon>Bacteroidales</taxon>
        <taxon>Muribaculaceae</taxon>
        <taxon>Muribaculaceae incertae sedis</taxon>
        <taxon>Candidatus Merdivivens</taxon>
    </lineage>
</organism>
<evidence type="ECO:0000313" key="6">
    <source>
        <dbReference type="EMBL" id="MBO8472997.1"/>
    </source>
</evidence>
<evidence type="ECO:0000259" key="5">
    <source>
        <dbReference type="Pfam" id="PF04085"/>
    </source>
</evidence>
<dbReference type="GO" id="GO:0005886">
    <property type="term" value="C:plasma membrane"/>
    <property type="evidence" value="ECO:0007669"/>
    <property type="project" value="TreeGrafter"/>
</dbReference>
<gene>
    <name evidence="6" type="ORF">IAB81_05150</name>
</gene>
<dbReference type="AlphaFoldDB" id="A0A9D9NGV7"/>
<dbReference type="Gene3D" id="2.40.10.350">
    <property type="entry name" value="Rod shape-determining protein MreC, domain 2"/>
    <property type="match status" value="1"/>
</dbReference>
<dbReference type="InterPro" id="IPR055342">
    <property type="entry name" value="MreC_beta-barrel_core"/>
</dbReference>
<dbReference type="Gene3D" id="2.40.10.340">
    <property type="entry name" value="Rod shape-determining protein MreC, domain 1"/>
    <property type="match status" value="1"/>
</dbReference>
<evidence type="ECO:0000256" key="1">
    <source>
        <dbReference type="ARBA" id="ARBA00009369"/>
    </source>
</evidence>
<proteinExistence type="inferred from homology"/>
<keyword evidence="3" id="KW-0133">Cell shape</keyword>
<evidence type="ECO:0000256" key="3">
    <source>
        <dbReference type="ARBA" id="ARBA00022960"/>
    </source>
</evidence>
<dbReference type="InterPro" id="IPR042177">
    <property type="entry name" value="Cell/Rod_1"/>
</dbReference>
<dbReference type="PANTHER" id="PTHR34138">
    <property type="entry name" value="CELL SHAPE-DETERMINING PROTEIN MREC"/>
    <property type="match status" value="1"/>
</dbReference>
<evidence type="ECO:0000256" key="2">
    <source>
        <dbReference type="ARBA" id="ARBA00013855"/>
    </source>
</evidence>
<accession>A0A9D9NGV7</accession>
<sequence length="266" mass="29011">MRRYGNIRKNALTALLFIVLEAAALLMLANNGIMHRQWAMRSIIETRAAIFGTIEGIGDYFRLKKTNDSLAAVCSGLLEELYAQTGGTYRAEADTVSYPEFSLTPAKIVKGSFNRQQNYLILDKGRKAGIEPNMGVITDRAVVGVVQAVTENYSYVLSFLSPEINISARLGHSGVVGTLSWNGKGTRSAVLSQVPLHTEIPEGDTIYTSGFSNLYPSGIPIGTVLQTEIVDGASLNAEIRLMQEFRSLDYVNIARNTGKAEIDSLI</sequence>
<dbReference type="InterPro" id="IPR007221">
    <property type="entry name" value="MreC"/>
</dbReference>
<dbReference type="Pfam" id="PF04085">
    <property type="entry name" value="MreC"/>
    <property type="match status" value="1"/>
</dbReference>
<comment type="caution">
    <text evidence="6">The sequence shown here is derived from an EMBL/GenBank/DDBJ whole genome shotgun (WGS) entry which is preliminary data.</text>
</comment>
<reference evidence="6" key="1">
    <citation type="submission" date="2020-10" db="EMBL/GenBank/DDBJ databases">
        <authorList>
            <person name="Gilroy R."/>
        </authorList>
    </citation>
    <scope>NUCLEOTIDE SEQUENCE</scope>
    <source>
        <strain evidence="6">B1-8020</strain>
    </source>
</reference>
<dbReference type="GO" id="GO:0008360">
    <property type="term" value="P:regulation of cell shape"/>
    <property type="evidence" value="ECO:0007669"/>
    <property type="project" value="UniProtKB-KW"/>
</dbReference>
<name>A0A9D9NGV7_9BACT</name>
<dbReference type="Proteomes" id="UP000823604">
    <property type="component" value="Unassembled WGS sequence"/>
</dbReference>
<reference evidence="6" key="2">
    <citation type="journal article" date="2021" name="PeerJ">
        <title>Extensive microbial diversity within the chicken gut microbiome revealed by metagenomics and culture.</title>
        <authorList>
            <person name="Gilroy R."/>
            <person name="Ravi A."/>
            <person name="Getino M."/>
            <person name="Pursley I."/>
            <person name="Horton D.L."/>
            <person name="Alikhan N.F."/>
            <person name="Baker D."/>
            <person name="Gharbi K."/>
            <person name="Hall N."/>
            <person name="Watson M."/>
            <person name="Adriaenssens E.M."/>
            <person name="Foster-Nyarko E."/>
            <person name="Jarju S."/>
            <person name="Secka A."/>
            <person name="Antonio M."/>
            <person name="Oren A."/>
            <person name="Chaudhuri R.R."/>
            <person name="La Ragione R."/>
            <person name="Hildebrand F."/>
            <person name="Pallen M.J."/>
        </authorList>
    </citation>
    <scope>NUCLEOTIDE SEQUENCE</scope>
    <source>
        <strain evidence="6">B1-8020</strain>
    </source>
</reference>
<protein>
    <recommendedName>
        <fullName evidence="2">Cell shape-determining protein MreC</fullName>
    </recommendedName>
    <alternativeName>
        <fullName evidence="4">Cell shape protein MreC</fullName>
    </alternativeName>
</protein>